<proteinExistence type="predicted"/>
<protein>
    <recommendedName>
        <fullName evidence="3">Transposase</fullName>
    </recommendedName>
</protein>
<organism evidence="1 2">
    <name type="scientific">Microbulbifer spongiae</name>
    <dbReference type="NCBI Taxonomy" id="2944933"/>
    <lineage>
        <taxon>Bacteria</taxon>
        <taxon>Pseudomonadati</taxon>
        <taxon>Pseudomonadota</taxon>
        <taxon>Gammaproteobacteria</taxon>
        <taxon>Cellvibrionales</taxon>
        <taxon>Microbulbiferaceae</taxon>
        <taxon>Microbulbifer</taxon>
    </lineage>
</organism>
<reference evidence="1 2" key="1">
    <citation type="submission" date="2022-05" db="EMBL/GenBank/DDBJ databases">
        <title>Microbulbifer sp. nov., isolated from sponge.</title>
        <authorList>
            <person name="Gao L."/>
        </authorList>
    </citation>
    <scope>NUCLEOTIDE SEQUENCE [LARGE SCALE GENOMIC DNA]</scope>
    <source>
        <strain evidence="1 2">MI-G</strain>
    </source>
</reference>
<sequence>MSSVFDVVNHAGMERFLKEYGVHHLKRMLYGRRRRPTQDVSTVTARHGQPEVETAIWHLYLERDGNNWKPQGFCGQLVKWRREHCPL</sequence>
<gene>
    <name evidence="1" type="ORF">M8T91_11000</name>
</gene>
<evidence type="ECO:0008006" key="3">
    <source>
        <dbReference type="Google" id="ProtNLM"/>
    </source>
</evidence>
<dbReference type="EMBL" id="CP098023">
    <property type="protein sequence ID" value="WKD48454.1"/>
    <property type="molecule type" value="Genomic_DNA"/>
</dbReference>
<dbReference type="Proteomes" id="UP001321520">
    <property type="component" value="Chromosome"/>
</dbReference>
<evidence type="ECO:0000313" key="1">
    <source>
        <dbReference type="EMBL" id="WKD48454.1"/>
    </source>
</evidence>
<accession>A0ABY9EAI9</accession>
<keyword evidence="2" id="KW-1185">Reference proteome</keyword>
<dbReference type="RefSeq" id="WP_301414213.1">
    <property type="nucleotide sequence ID" value="NZ_CP098023.1"/>
</dbReference>
<evidence type="ECO:0000313" key="2">
    <source>
        <dbReference type="Proteomes" id="UP001321520"/>
    </source>
</evidence>
<name>A0ABY9EAI9_9GAMM</name>